<accession>A0A2M4B6E4</accession>
<evidence type="ECO:0000313" key="1">
    <source>
        <dbReference type="EMBL" id="MBW48560.1"/>
    </source>
</evidence>
<proteinExistence type="predicted"/>
<organism evidence="1">
    <name type="scientific">Anopheles triannulatus</name>
    <dbReference type="NCBI Taxonomy" id="58253"/>
    <lineage>
        <taxon>Eukaryota</taxon>
        <taxon>Metazoa</taxon>
        <taxon>Ecdysozoa</taxon>
        <taxon>Arthropoda</taxon>
        <taxon>Hexapoda</taxon>
        <taxon>Insecta</taxon>
        <taxon>Pterygota</taxon>
        <taxon>Neoptera</taxon>
        <taxon>Endopterygota</taxon>
        <taxon>Diptera</taxon>
        <taxon>Nematocera</taxon>
        <taxon>Culicoidea</taxon>
        <taxon>Culicidae</taxon>
        <taxon>Anophelinae</taxon>
        <taxon>Anopheles</taxon>
    </lineage>
</organism>
<dbReference type="EMBL" id="GGFK01015239">
    <property type="protein sequence ID" value="MBW48560.1"/>
    <property type="molecule type" value="Transcribed_RNA"/>
</dbReference>
<reference evidence="1" key="1">
    <citation type="submission" date="2018-01" db="EMBL/GenBank/DDBJ databases">
        <title>An insight into the sialome of Amazonian anophelines.</title>
        <authorList>
            <person name="Ribeiro J.M."/>
            <person name="Scarpassa V."/>
            <person name="Calvo E."/>
        </authorList>
    </citation>
    <scope>NUCLEOTIDE SEQUENCE</scope>
    <source>
        <tissue evidence="1">Salivary glands</tissue>
    </source>
</reference>
<protein>
    <submittedName>
        <fullName evidence="1">Putative secreted protein</fullName>
    </submittedName>
</protein>
<dbReference type="AlphaFoldDB" id="A0A2M4B6E4"/>
<sequence length="99" mass="10776">MLILFSCVRCCIALPTCCCCLSSRMLGWVAIDEPPSCCCRWMPPASNFITFSSPLHPRVRSLLFSLVARSSAPGSCPGWLARSSRVGVLRFASARCGVF</sequence>
<name>A0A2M4B6E4_9DIPT</name>